<feature type="domain" description="M23ase beta-sheet core" evidence="2">
    <location>
        <begin position="110"/>
        <end position="207"/>
    </location>
</feature>
<accession>A0ABX3FA86</accession>
<feature type="region of interest" description="Disordered" evidence="1">
    <location>
        <begin position="222"/>
        <end position="243"/>
    </location>
</feature>
<gene>
    <name evidence="3" type="ORF">BIY20_13035</name>
</gene>
<dbReference type="InterPro" id="IPR016047">
    <property type="entry name" value="M23ase_b-sheet_dom"/>
</dbReference>
<dbReference type="EMBL" id="MJMH01000193">
    <property type="protein sequence ID" value="OLQ88518.1"/>
    <property type="molecule type" value="Genomic_DNA"/>
</dbReference>
<proteinExistence type="predicted"/>
<dbReference type="InterPro" id="IPR050570">
    <property type="entry name" value="Cell_wall_metabolism_enzyme"/>
</dbReference>
<dbReference type="Pfam" id="PF01551">
    <property type="entry name" value="Peptidase_M23"/>
    <property type="match status" value="1"/>
</dbReference>
<evidence type="ECO:0000313" key="3">
    <source>
        <dbReference type="EMBL" id="OLQ88518.1"/>
    </source>
</evidence>
<name>A0ABX3FA86_9VIBR</name>
<dbReference type="Proteomes" id="UP000186039">
    <property type="component" value="Unassembled WGS sequence"/>
</dbReference>
<evidence type="ECO:0000259" key="2">
    <source>
        <dbReference type="Pfam" id="PF01551"/>
    </source>
</evidence>
<dbReference type="SUPFAM" id="SSF51261">
    <property type="entry name" value="Duplicated hybrid motif"/>
    <property type="match status" value="1"/>
</dbReference>
<dbReference type="InterPro" id="IPR011055">
    <property type="entry name" value="Dup_hybrid_motif"/>
</dbReference>
<dbReference type="CDD" id="cd12797">
    <property type="entry name" value="M23_peptidase"/>
    <property type="match status" value="1"/>
</dbReference>
<organism evidence="3 4">
    <name type="scientific">Vibrio panuliri</name>
    <dbReference type="NCBI Taxonomy" id="1381081"/>
    <lineage>
        <taxon>Bacteria</taxon>
        <taxon>Pseudomonadati</taxon>
        <taxon>Pseudomonadota</taxon>
        <taxon>Gammaproteobacteria</taxon>
        <taxon>Vibrionales</taxon>
        <taxon>Vibrionaceae</taxon>
        <taxon>Vibrio</taxon>
    </lineage>
</organism>
<dbReference type="Gene3D" id="2.70.70.10">
    <property type="entry name" value="Glucose Permease (Domain IIA)"/>
    <property type="match status" value="1"/>
</dbReference>
<protein>
    <recommendedName>
        <fullName evidence="2">M23ase beta-sheet core domain-containing protein</fullName>
    </recommendedName>
</protein>
<dbReference type="PANTHER" id="PTHR21666">
    <property type="entry name" value="PEPTIDASE-RELATED"/>
    <property type="match status" value="1"/>
</dbReference>
<evidence type="ECO:0000313" key="4">
    <source>
        <dbReference type="Proteomes" id="UP000186039"/>
    </source>
</evidence>
<reference evidence="3 4" key="1">
    <citation type="submission" date="2016-09" db="EMBL/GenBank/DDBJ databases">
        <title>Genomic Taxonomy of the Vibrionaceae.</title>
        <authorList>
            <person name="Gonzalez-Castillo A."/>
            <person name="Gomez-Gil B."/>
            <person name="Enciso-Ibarra K."/>
        </authorList>
    </citation>
    <scope>NUCLEOTIDE SEQUENCE [LARGE SCALE GENOMIC DNA]</scope>
    <source>
        <strain evidence="3 4">CAIM 1902</strain>
    </source>
</reference>
<sequence>MTTQLDSLRGSGSFFCRILTLCFLLPVSLVSAQQDLPPYSQTELILPFRHAAFVALDGTGHGGNNQRYALDMVPVDLTDSDEVAEYQNFNLTEWLAKNAISSVEQYPCFGEPIIAPAGGEVIEVVSDLADNPPGKTDAENMSGNFVMIAHGNGEFSYLAHFKQRSVTVKQGDVVSQGQELGQCGNSGNSHGAHLHYHMQTDPKLANPTGIALRFSNISILQQPSSTSPSQHDLIQVINHSDRN</sequence>
<dbReference type="PANTHER" id="PTHR21666:SF270">
    <property type="entry name" value="MUREIN HYDROLASE ACTIVATOR ENVC"/>
    <property type="match status" value="1"/>
</dbReference>
<keyword evidence="4" id="KW-1185">Reference proteome</keyword>
<feature type="compositionally biased region" description="Polar residues" evidence="1">
    <location>
        <begin position="222"/>
        <end position="232"/>
    </location>
</feature>
<dbReference type="RefSeq" id="WP_075715699.1">
    <property type="nucleotide sequence ID" value="NZ_AP019655.1"/>
</dbReference>
<comment type="caution">
    <text evidence="3">The sequence shown here is derived from an EMBL/GenBank/DDBJ whole genome shotgun (WGS) entry which is preliminary data.</text>
</comment>
<evidence type="ECO:0000256" key="1">
    <source>
        <dbReference type="SAM" id="MobiDB-lite"/>
    </source>
</evidence>